<feature type="transmembrane region" description="Helical" evidence="1">
    <location>
        <begin position="60"/>
        <end position="78"/>
    </location>
</feature>
<dbReference type="AlphaFoldDB" id="A0A378A1F9"/>
<dbReference type="Pfam" id="PF10767">
    <property type="entry name" value="YbjO_DH-like"/>
    <property type="match status" value="1"/>
</dbReference>
<gene>
    <name evidence="2" type="primary">ybjO</name>
    <name evidence="2" type="ORF">NCTC9504_04437</name>
</gene>
<dbReference type="InterPro" id="IPR019703">
    <property type="entry name" value="YbjO_DH-like"/>
</dbReference>
<dbReference type="Proteomes" id="UP000254020">
    <property type="component" value="Unassembled WGS sequence"/>
</dbReference>
<dbReference type="EMBL" id="UGMA01000005">
    <property type="protein sequence ID" value="STU94387.1"/>
    <property type="molecule type" value="Genomic_DNA"/>
</dbReference>
<reference evidence="2 3" key="1">
    <citation type="submission" date="2018-06" db="EMBL/GenBank/DDBJ databases">
        <authorList>
            <consortium name="Pathogen Informatics"/>
            <person name="Doyle S."/>
        </authorList>
    </citation>
    <scope>NUCLEOTIDE SEQUENCE [LARGE SCALE GENOMIC DNA]</scope>
    <source>
        <strain evidence="2 3">NCTC9504</strain>
    </source>
</reference>
<keyword evidence="1" id="KW-0812">Transmembrane</keyword>
<feature type="transmembrane region" description="Helical" evidence="1">
    <location>
        <begin position="20"/>
        <end position="40"/>
    </location>
</feature>
<name>A0A378A1F9_KLEPN</name>
<sequence>MFIEIWCAFSLVKGRNWARWIYLLTQIIAAGYLWAASLGYGYPELFSIPGESKREIFHSLVMQKLPDLLVLTLLFVPANCRRFFRLQ</sequence>
<evidence type="ECO:0000313" key="3">
    <source>
        <dbReference type="Proteomes" id="UP000254020"/>
    </source>
</evidence>
<proteinExistence type="predicted"/>
<evidence type="ECO:0000313" key="2">
    <source>
        <dbReference type="EMBL" id="STU94387.1"/>
    </source>
</evidence>
<keyword evidence="1" id="KW-1133">Transmembrane helix</keyword>
<keyword evidence="1" id="KW-0472">Membrane</keyword>
<protein>
    <submittedName>
        <fullName evidence="2">Inner membrane protein</fullName>
    </submittedName>
</protein>
<evidence type="ECO:0000256" key="1">
    <source>
        <dbReference type="SAM" id="Phobius"/>
    </source>
</evidence>
<accession>A0A378A1F9</accession>
<organism evidence="2 3">
    <name type="scientific">Klebsiella pneumoniae subsp. pneumoniae</name>
    <dbReference type="NCBI Taxonomy" id="72407"/>
    <lineage>
        <taxon>Bacteria</taxon>
        <taxon>Pseudomonadati</taxon>
        <taxon>Pseudomonadota</taxon>
        <taxon>Gammaproteobacteria</taxon>
        <taxon>Enterobacterales</taxon>
        <taxon>Enterobacteriaceae</taxon>
        <taxon>Klebsiella/Raoultella group</taxon>
        <taxon>Klebsiella</taxon>
        <taxon>Klebsiella pneumoniae complex</taxon>
    </lineage>
</organism>